<sequence>MLSAQTLLVAAMAGFVAADANWPMATGGGRWPPNHNNTVVTRVVDKYETYCPEPTTVCIGTKTYTVTKATTLTITDCPCTITEECSTCRAHPTKAYNGAPAAAQVTSGSKAHDVDVPVVAGSDGRTVAYGLAVAIAGAAGYFIL</sequence>
<comment type="caution">
    <text evidence="2">The sequence shown here is derived from an EMBL/GenBank/DDBJ whole genome shotgun (WGS) entry which is preliminary data.</text>
</comment>
<dbReference type="PANTHER" id="PTHR35523:SF1">
    <property type="entry name" value="CELL WALL PROTEIN SED1"/>
    <property type="match status" value="1"/>
</dbReference>
<dbReference type="Proteomes" id="UP000076580">
    <property type="component" value="Chromosome 01"/>
</dbReference>
<dbReference type="InterPro" id="IPR038843">
    <property type="entry name" value="Sed1/Spi1"/>
</dbReference>
<gene>
    <name evidence="2" type="ORF">DCS_00355</name>
</gene>
<dbReference type="RefSeq" id="XP_040658577.1">
    <property type="nucleotide sequence ID" value="XM_040797694.1"/>
</dbReference>
<proteinExistence type="predicted"/>
<keyword evidence="3" id="KW-1185">Reference proteome</keyword>
<protein>
    <recommendedName>
        <fullName evidence="4">Mmc protein</fullName>
    </recommendedName>
</protein>
<feature type="signal peptide" evidence="1">
    <location>
        <begin position="1"/>
        <end position="18"/>
    </location>
</feature>
<dbReference type="GO" id="GO:0005199">
    <property type="term" value="F:structural constituent of cell wall"/>
    <property type="evidence" value="ECO:0007669"/>
    <property type="project" value="InterPro"/>
</dbReference>
<dbReference type="GO" id="GO:0031505">
    <property type="term" value="P:fungal-type cell wall organization"/>
    <property type="evidence" value="ECO:0007669"/>
    <property type="project" value="InterPro"/>
</dbReference>
<dbReference type="GO" id="GO:0009277">
    <property type="term" value="C:fungal-type cell wall"/>
    <property type="evidence" value="ECO:0007669"/>
    <property type="project" value="TreeGrafter"/>
</dbReference>
<dbReference type="GeneID" id="63712998"/>
<evidence type="ECO:0000313" key="3">
    <source>
        <dbReference type="Proteomes" id="UP000076580"/>
    </source>
</evidence>
<name>A0A151GQ31_DRECN</name>
<accession>A0A151GQ31</accession>
<dbReference type="InParanoid" id="A0A151GQ31"/>
<organism evidence="2 3">
    <name type="scientific">Drechmeria coniospora</name>
    <name type="common">Nematophagous fungus</name>
    <name type="synonym">Meria coniospora</name>
    <dbReference type="NCBI Taxonomy" id="98403"/>
    <lineage>
        <taxon>Eukaryota</taxon>
        <taxon>Fungi</taxon>
        <taxon>Dikarya</taxon>
        <taxon>Ascomycota</taxon>
        <taxon>Pezizomycotina</taxon>
        <taxon>Sordariomycetes</taxon>
        <taxon>Hypocreomycetidae</taxon>
        <taxon>Hypocreales</taxon>
        <taxon>Ophiocordycipitaceae</taxon>
        <taxon>Drechmeria</taxon>
    </lineage>
</organism>
<evidence type="ECO:0000256" key="1">
    <source>
        <dbReference type="SAM" id="SignalP"/>
    </source>
</evidence>
<evidence type="ECO:0000313" key="2">
    <source>
        <dbReference type="EMBL" id="KYK59225.1"/>
    </source>
</evidence>
<dbReference type="AlphaFoldDB" id="A0A151GQ31"/>
<evidence type="ECO:0008006" key="4">
    <source>
        <dbReference type="Google" id="ProtNLM"/>
    </source>
</evidence>
<dbReference type="FunCoup" id="A0A151GQ31">
    <property type="interactions" value="16"/>
</dbReference>
<feature type="chain" id="PRO_5007580800" description="Mmc protein" evidence="1">
    <location>
        <begin position="19"/>
        <end position="144"/>
    </location>
</feature>
<dbReference type="EMBL" id="LAYC01000001">
    <property type="protein sequence ID" value="KYK59225.1"/>
    <property type="molecule type" value="Genomic_DNA"/>
</dbReference>
<dbReference type="STRING" id="98403.A0A151GQ31"/>
<reference evidence="2 3" key="1">
    <citation type="journal article" date="2016" name="Sci. Rep.">
        <title>Insights into Adaptations to a Near-Obligate Nematode Endoparasitic Lifestyle from the Finished Genome of Drechmeria coniospora.</title>
        <authorList>
            <person name="Zhang L."/>
            <person name="Zhou Z."/>
            <person name="Guo Q."/>
            <person name="Fokkens L."/>
            <person name="Miskei M."/>
            <person name="Pocsi I."/>
            <person name="Zhang W."/>
            <person name="Chen M."/>
            <person name="Wang L."/>
            <person name="Sun Y."/>
            <person name="Donzelli B.G."/>
            <person name="Gibson D.M."/>
            <person name="Nelson D.R."/>
            <person name="Luo J.G."/>
            <person name="Rep M."/>
            <person name="Liu H."/>
            <person name="Yang S."/>
            <person name="Wang J."/>
            <person name="Krasnoff S.B."/>
            <person name="Xu Y."/>
            <person name="Molnar I."/>
            <person name="Lin M."/>
        </authorList>
    </citation>
    <scope>NUCLEOTIDE SEQUENCE [LARGE SCALE GENOMIC DNA]</scope>
    <source>
        <strain evidence="2 3">ARSEF 6962</strain>
    </source>
</reference>
<keyword evidence="1" id="KW-0732">Signal</keyword>
<dbReference type="OrthoDB" id="4094614at2759"/>
<dbReference type="PANTHER" id="PTHR35523">
    <property type="entry name" value="CELL WALL PROTEIN SED1"/>
    <property type="match status" value="1"/>
</dbReference>